<keyword evidence="3" id="KW-0548">Nucleotidyltransferase</keyword>
<feature type="region of interest" description="Disordered" evidence="1">
    <location>
        <begin position="326"/>
        <end position="352"/>
    </location>
</feature>
<proteinExistence type="predicted"/>
<feature type="compositionally biased region" description="Basic and acidic residues" evidence="1">
    <location>
        <begin position="10"/>
        <end position="19"/>
    </location>
</feature>
<keyword evidence="3" id="KW-0808">Transferase</keyword>
<gene>
    <name evidence="3" type="ORF">Tci_457180</name>
</gene>
<dbReference type="Gene3D" id="3.30.420.10">
    <property type="entry name" value="Ribonuclease H-like superfamily/Ribonuclease H"/>
    <property type="match status" value="1"/>
</dbReference>
<dbReference type="PANTHER" id="PTHR48475">
    <property type="entry name" value="RIBONUCLEASE H"/>
    <property type="match status" value="1"/>
</dbReference>
<dbReference type="InterPro" id="IPR012337">
    <property type="entry name" value="RNaseH-like_sf"/>
</dbReference>
<dbReference type="GO" id="GO:0003676">
    <property type="term" value="F:nucleic acid binding"/>
    <property type="evidence" value="ECO:0007669"/>
    <property type="project" value="InterPro"/>
</dbReference>
<sequence length="761" mass="87095">MANTARGRPQSRDRLRGTKESYGNTCSSYRIGVRHRYHSRDRDRSHSMKRGRESESPLSRVSESGSRDEGHWKSKSKRRKPIGEEDLAVPLSCEEQKKYVKDPVEIHNIKQRNKETIEDFLEHFKVETGCMKGTPECMRISGFMHGVNNPKLTKHLNEHVPNTMEEMMTATTAFIRGETIAASKKKGHTSTPKEILAAKAGKFKPLPPMIEELVRAGKLSHLIKEIKQVRDQPKLGKKEVLAKDKSLEIYMYRDRRSARYRSGNWRAHDPPHVCRRRFLNESTLRALALGNNRKCRTFDKRIDEFHDRKLNISSISDKDIRLSDRRIGVRPRNAHSHPSREKLDEAPPDTSVAETPQESWILFTDGLLCVDGSGTGLILTSPKVTEFTYALRFQFTATNNNAEYEALIVGLWIVAQMGVHNVYVSVDSNLVTNQVLGTYVAKEENMIKYLEKTKSLVSGFANFSISQVLRSKNKKANTLSKIVSTSFAHLSKQVFVKLLKEKSIQEKEVATGVEEDGPTWMTTIMEYLKDETHQDDRNESSKLRIKARQYELLEEVLYRRSFLKPWLRCVRLLQADYMIREIHEGSCNMHAGPRSVVAKAIRLGYYWLTIRKWTRKGQVFDSRYGLFYEVDSGESHGDNHRQPKAVIPAEIEMPTYRTAVVDAVHNDEELRLNLDLLEERLEHVAINEAKAKLKMTKYYNARVQGVTFRPGEFVYRSNEASHVVGEGKLGPECEGPYEVTEALGDGAHMLRSMNGTVLSRT</sequence>
<dbReference type="CDD" id="cd09279">
    <property type="entry name" value="RNase_HI_like"/>
    <property type="match status" value="1"/>
</dbReference>
<dbReference type="PANTHER" id="PTHR48475:SF2">
    <property type="entry name" value="RIBONUCLEASE H"/>
    <property type="match status" value="1"/>
</dbReference>
<dbReference type="AlphaFoldDB" id="A0A699HZJ4"/>
<feature type="compositionally biased region" description="Basic and acidic residues" evidence="1">
    <location>
        <begin position="40"/>
        <end position="55"/>
    </location>
</feature>
<dbReference type="EMBL" id="BKCJ010215904">
    <property type="protein sequence ID" value="GEY85206.1"/>
    <property type="molecule type" value="Genomic_DNA"/>
</dbReference>
<reference evidence="3" key="1">
    <citation type="journal article" date="2019" name="Sci. Rep.">
        <title>Draft genome of Tanacetum cinerariifolium, the natural source of mosquito coil.</title>
        <authorList>
            <person name="Yamashiro T."/>
            <person name="Shiraishi A."/>
            <person name="Satake H."/>
            <person name="Nakayama K."/>
        </authorList>
    </citation>
    <scope>NUCLEOTIDE SEQUENCE</scope>
</reference>
<dbReference type="InterPro" id="IPR036397">
    <property type="entry name" value="RNaseH_sf"/>
</dbReference>
<dbReference type="Gene3D" id="1.10.340.70">
    <property type="match status" value="1"/>
</dbReference>
<feature type="domain" description="RNase H type-1" evidence="2">
    <location>
        <begin position="387"/>
        <end position="481"/>
    </location>
</feature>
<accession>A0A699HZJ4</accession>
<dbReference type="Pfam" id="PF13456">
    <property type="entry name" value="RVT_3"/>
    <property type="match status" value="1"/>
</dbReference>
<name>A0A699HZJ4_TANCI</name>
<dbReference type="GO" id="GO:0004523">
    <property type="term" value="F:RNA-DNA hybrid ribonuclease activity"/>
    <property type="evidence" value="ECO:0007669"/>
    <property type="project" value="InterPro"/>
</dbReference>
<evidence type="ECO:0000313" key="3">
    <source>
        <dbReference type="EMBL" id="GEY85206.1"/>
    </source>
</evidence>
<evidence type="ECO:0000259" key="2">
    <source>
        <dbReference type="Pfam" id="PF13456"/>
    </source>
</evidence>
<protein>
    <submittedName>
        <fullName evidence="3">Reverse transcriptase domain-containing protein</fullName>
    </submittedName>
</protein>
<feature type="compositionally biased region" description="Basic residues" evidence="1">
    <location>
        <begin position="328"/>
        <end position="337"/>
    </location>
</feature>
<dbReference type="InterPro" id="IPR002156">
    <property type="entry name" value="RNaseH_domain"/>
</dbReference>
<feature type="region of interest" description="Disordered" evidence="1">
    <location>
        <begin position="1"/>
        <end position="83"/>
    </location>
</feature>
<comment type="caution">
    <text evidence="3">The sequence shown here is derived from an EMBL/GenBank/DDBJ whole genome shotgun (WGS) entry which is preliminary data.</text>
</comment>
<evidence type="ECO:0000256" key="1">
    <source>
        <dbReference type="SAM" id="MobiDB-lite"/>
    </source>
</evidence>
<dbReference type="SUPFAM" id="SSF53098">
    <property type="entry name" value="Ribonuclease H-like"/>
    <property type="match status" value="1"/>
</dbReference>
<dbReference type="GO" id="GO:0003964">
    <property type="term" value="F:RNA-directed DNA polymerase activity"/>
    <property type="evidence" value="ECO:0007669"/>
    <property type="project" value="UniProtKB-KW"/>
</dbReference>
<organism evidence="3">
    <name type="scientific">Tanacetum cinerariifolium</name>
    <name type="common">Dalmatian daisy</name>
    <name type="synonym">Chrysanthemum cinerariifolium</name>
    <dbReference type="NCBI Taxonomy" id="118510"/>
    <lineage>
        <taxon>Eukaryota</taxon>
        <taxon>Viridiplantae</taxon>
        <taxon>Streptophyta</taxon>
        <taxon>Embryophyta</taxon>
        <taxon>Tracheophyta</taxon>
        <taxon>Spermatophyta</taxon>
        <taxon>Magnoliopsida</taxon>
        <taxon>eudicotyledons</taxon>
        <taxon>Gunneridae</taxon>
        <taxon>Pentapetalae</taxon>
        <taxon>asterids</taxon>
        <taxon>campanulids</taxon>
        <taxon>Asterales</taxon>
        <taxon>Asteraceae</taxon>
        <taxon>Asteroideae</taxon>
        <taxon>Anthemideae</taxon>
        <taxon>Anthemidinae</taxon>
        <taxon>Tanacetum</taxon>
    </lineage>
</organism>
<keyword evidence="3" id="KW-0695">RNA-directed DNA polymerase</keyword>